<reference evidence="1" key="1">
    <citation type="submission" date="2018-10" db="EMBL/GenBank/DDBJ databases">
        <authorList>
            <person name="Plewniak F."/>
        </authorList>
    </citation>
    <scope>NUCLEOTIDE SEQUENCE</scope>
</reference>
<organism evidence="1">
    <name type="scientific">mine drainage metagenome</name>
    <dbReference type="NCBI Taxonomy" id="410659"/>
    <lineage>
        <taxon>unclassified sequences</taxon>
        <taxon>metagenomes</taxon>
        <taxon>ecological metagenomes</taxon>
    </lineage>
</organism>
<evidence type="ECO:0000313" key="1">
    <source>
        <dbReference type="EMBL" id="VAY87906.1"/>
    </source>
</evidence>
<name>A0A3P3ZN58_9ZZZZ</name>
<dbReference type="EMBL" id="UOYP01000178">
    <property type="protein sequence ID" value="VAY87906.1"/>
    <property type="molecule type" value="Genomic_DNA"/>
</dbReference>
<sequence length="57" mass="6779">MIFFGYQSLVRQSWLSWPSSVRVMLALNARRHGIEMRIADEEDQVLVIDEQIIRVFQ</sequence>
<proteinExistence type="predicted"/>
<protein>
    <submittedName>
        <fullName evidence="1">Uncharacterized protein</fullName>
    </submittedName>
</protein>
<accession>A0A3P3ZN58</accession>
<dbReference type="AlphaFoldDB" id="A0A3P3ZN58"/>
<gene>
    <name evidence="1" type="ORF">CARN8_2590002</name>
</gene>